<dbReference type="SUPFAM" id="SSF52047">
    <property type="entry name" value="RNI-like"/>
    <property type="match status" value="1"/>
</dbReference>
<dbReference type="InterPro" id="IPR036047">
    <property type="entry name" value="F-box-like_dom_sf"/>
</dbReference>
<dbReference type="PROSITE" id="PS50181">
    <property type="entry name" value="FBOX"/>
    <property type="match status" value="1"/>
</dbReference>
<evidence type="ECO:0000313" key="4">
    <source>
        <dbReference type="Proteomes" id="UP001497457"/>
    </source>
</evidence>
<gene>
    <name evidence="3" type="ORF">URODEC1_LOCUS68680</name>
</gene>
<organism evidence="3 4">
    <name type="scientific">Urochloa decumbens</name>
    <dbReference type="NCBI Taxonomy" id="240449"/>
    <lineage>
        <taxon>Eukaryota</taxon>
        <taxon>Viridiplantae</taxon>
        <taxon>Streptophyta</taxon>
        <taxon>Embryophyta</taxon>
        <taxon>Tracheophyta</taxon>
        <taxon>Spermatophyta</taxon>
        <taxon>Magnoliopsida</taxon>
        <taxon>Liliopsida</taxon>
        <taxon>Poales</taxon>
        <taxon>Poaceae</taxon>
        <taxon>PACMAD clade</taxon>
        <taxon>Panicoideae</taxon>
        <taxon>Panicodae</taxon>
        <taxon>Paniceae</taxon>
        <taxon>Melinidinae</taxon>
        <taxon>Urochloa</taxon>
    </lineage>
</organism>
<keyword evidence="4" id="KW-1185">Reference proteome</keyword>
<accession>A0ABC9BTN3</accession>
<protein>
    <recommendedName>
        <fullName evidence="2">F-box domain-containing protein</fullName>
    </recommendedName>
</protein>
<dbReference type="InterPro" id="IPR001810">
    <property type="entry name" value="F-box_dom"/>
</dbReference>
<dbReference type="SUPFAM" id="SSF81383">
    <property type="entry name" value="F-box domain"/>
    <property type="match status" value="1"/>
</dbReference>
<feature type="domain" description="F-box" evidence="2">
    <location>
        <begin position="9"/>
        <end position="57"/>
    </location>
</feature>
<evidence type="ECO:0000259" key="2">
    <source>
        <dbReference type="PROSITE" id="PS50181"/>
    </source>
</evidence>
<dbReference type="PANTHER" id="PTHR38926:SF74">
    <property type="entry name" value="OS08G0193600 PROTEIN"/>
    <property type="match status" value="1"/>
</dbReference>
<name>A0ABC9BTN3_9POAL</name>
<reference evidence="4" key="1">
    <citation type="submission" date="2024-06" db="EMBL/GenBank/DDBJ databases">
        <authorList>
            <person name="Ryan C."/>
        </authorList>
    </citation>
    <scope>NUCLEOTIDE SEQUENCE [LARGE SCALE GENOMIC DNA]</scope>
</reference>
<dbReference type="EMBL" id="OZ075137">
    <property type="protein sequence ID" value="CAL5007794.1"/>
    <property type="molecule type" value="Genomic_DNA"/>
</dbReference>
<dbReference type="Gene3D" id="1.20.1280.50">
    <property type="match status" value="1"/>
</dbReference>
<evidence type="ECO:0000313" key="3">
    <source>
        <dbReference type="EMBL" id="CAL5007794.1"/>
    </source>
</evidence>
<dbReference type="FunFam" id="1.20.1280.50:FF:000037">
    <property type="entry name" value="F-box protein SKIP19"/>
    <property type="match status" value="1"/>
</dbReference>
<reference evidence="3 4" key="2">
    <citation type="submission" date="2024-10" db="EMBL/GenBank/DDBJ databases">
        <authorList>
            <person name="Ryan C."/>
        </authorList>
    </citation>
    <scope>NUCLEOTIDE SEQUENCE [LARGE SCALE GENOMIC DNA]</scope>
</reference>
<dbReference type="PANTHER" id="PTHR38926">
    <property type="entry name" value="F-BOX DOMAIN CONTAINING PROTEIN, EXPRESSED"/>
    <property type="match status" value="1"/>
</dbReference>
<dbReference type="Proteomes" id="UP001497457">
    <property type="component" value="Chromosome 27b"/>
</dbReference>
<proteinExistence type="predicted"/>
<sequence length="289" mass="33235">MSPSRTRAARDWAALPRDILVDVFFKLGPREIMMGAEFACKPWRSAALEEPTLWRRVDFEPWHPWEQRWGRVDPYARMEMLLVAVDRAKGQCEAFKGDCNDDFLAALVGSAPTLKSLHVEYSSEDNTEVVLDEALKKLTLLDDLEICFDVRIVDWAGNMLQSVCHACPRLKNLNIRWGGVGYTESKFNMEPIDNQIPVMHDLQTLKLYECDLSCWGLNSILDNCPQLETLYISGYFNEREMDKELRVKCARVKNLSLPTSAYDGYSSDDYCSQDEDYDSQDEDDDSELE</sequence>
<evidence type="ECO:0000256" key="1">
    <source>
        <dbReference type="SAM" id="MobiDB-lite"/>
    </source>
</evidence>
<dbReference type="InterPro" id="IPR032675">
    <property type="entry name" value="LRR_dom_sf"/>
</dbReference>
<dbReference type="Pfam" id="PF12937">
    <property type="entry name" value="F-box-like"/>
    <property type="match status" value="1"/>
</dbReference>
<feature type="compositionally biased region" description="Acidic residues" evidence="1">
    <location>
        <begin position="271"/>
        <end position="289"/>
    </location>
</feature>
<feature type="region of interest" description="Disordered" evidence="1">
    <location>
        <begin position="260"/>
        <end position="289"/>
    </location>
</feature>
<dbReference type="AlphaFoldDB" id="A0ABC9BTN3"/>
<dbReference type="Gene3D" id="3.80.10.10">
    <property type="entry name" value="Ribonuclease Inhibitor"/>
    <property type="match status" value="1"/>
</dbReference>